<dbReference type="InParanoid" id="A0A409W119"/>
<dbReference type="InterPro" id="IPR036249">
    <property type="entry name" value="Thioredoxin-like_sf"/>
</dbReference>
<dbReference type="SUPFAM" id="SSF47616">
    <property type="entry name" value="GST C-terminal domain-like"/>
    <property type="match status" value="1"/>
</dbReference>
<evidence type="ECO:0000259" key="1">
    <source>
        <dbReference type="PROSITE" id="PS50404"/>
    </source>
</evidence>
<dbReference type="PROSITE" id="PS50404">
    <property type="entry name" value="GST_NTER"/>
    <property type="match status" value="1"/>
</dbReference>
<dbReference type="Pfam" id="PF13417">
    <property type="entry name" value="GST_N_3"/>
    <property type="match status" value="1"/>
</dbReference>
<dbReference type="SUPFAM" id="SSF52833">
    <property type="entry name" value="Thioredoxin-like"/>
    <property type="match status" value="1"/>
</dbReference>
<evidence type="ECO:0000313" key="3">
    <source>
        <dbReference type="Proteomes" id="UP000284706"/>
    </source>
</evidence>
<accession>A0A409W119</accession>
<dbReference type="InterPro" id="IPR058268">
    <property type="entry name" value="DUF7962"/>
</dbReference>
<name>A0A409W119_9AGAR</name>
<dbReference type="InterPro" id="IPR036282">
    <property type="entry name" value="Glutathione-S-Trfase_C_sf"/>
</dbReference>
<dbReference type="Pfam" id="PF25907">
    <property type="entry name" value="DUF7962"/>
    <property type="match status" value="1"/>
</dbReference>
<dbReference type="EMBL" id="NHYE01005469">
    <property type="protein sequence ID" value="PPQ72196.1"/>
    <property type="molecule type" value="Genomic_DNA"/>
</dbReference>
<evidence type="ECO:0000313" key="2">
    <source>
        <dbReference type="EMBL" id="PPQ72196.1"/>
    </source>
</evidence>
<organism evidence="2 3">
    <name type="scientific">Gymnopilus dilepis</name>
    <dbReference type="NCBI Taxonomy" id="231916"/>
    <lineage>
        <taxon>Eukaryota</taxon>
        <taxon>Fungi</taxon>
        <taxon>Dikarya</taxon>
        <taxon>Basidiomycota</taxon>
        <taxon>Agaricomycotina</taxon>
        <taxon>Agaricomycetes</taxon>
        <taxon>Agaricomycetidae</taxon>
        <taxon>Agaricales</taxon>
        <taxon>Agaricineae</taxon>
        <taxon>Hymenogastraceae</taxon>
        <taxon>Gymnopilus</taxon>
    </lineage>
</organism>
<sequence length="335" mass="37313">MSSEVPVILYRYDASPFSHKIDNVLSLKRIPYYKVDVSSTLPRPEITEYLGLPYRRIPILAIGNDVYCDTSLIVSVLEQRFPAEKGFETIFPAQKHGGKPDTGLIKALSKFYADDNLFALAAELLPWTKFPPSFVADRSQFYGSEVNVKAIEQSVPYKQSILAAHLLLLEEQLKDSREWLFNTVQPSLADISLHFVFAWARTFKSTKAVFDAKEIPFTLRWLDRLTALISNERQGQPPPIKLHGEEAATKIASSTHESYGVVGFDVRDASRLGFAVGDTVQVAPVDTGKNKPTTGKLVALSREQIVLEVRGSKGLIRCHFPRLGFSAKSASLAKL</sequence>
<dbReference type="PROSITE" id="PS51354">
    <property type="entry name" value="GLUTAREDOXIN_2"/>
    <property type="match status" value="1"/>
</dbReference>
<comment type="caution">
    <text evidence="2">The sequence shown here is derived from an EMBL/GenBank/DDBJ whole genome shotgun (WGS) entry which is preliminary data.</text>
</comment>
<proteinExistence type="predicted"/>
<dbReference type="AlphaFoldDB" id="A0A409W119"/>
<dbReference type="Proteomes" id="UP000284706">
    <property type="component" value="Unassembled WGS sequence"/>
</dbReference>
<feature type="domain" description="GST N-terminal" evidence="1">
    <location>
        <begin position="5"/>
        <end position="85"/>
    </location>
</feature>
<dbReference type="Gene3D" id="3.40.30.110">
    <property type="match status" value="2"/>
</dbReference>
<dbReference type="STRING" id="231916.A0A409W119"/>
<keyword evidence="3" id="KW-1185">Reference proteome</keyword>
<reference evidence="2 3" key="1">
    <citation type="journal article" date="2018" name="Evol. Lett.">
        <title>Horizontal gene cluster transfer increased hallucinogenic mushroom diversity.</title>
        <authorList>
            <person name="Reynolds H.T."/>
            <person name="Vijayakumar V."/>
            <person name="Gluck-Thaler E."/>
            <person name="Korotkin H.B."/>
            <person name="Matheny P.B."/>
            <person name="Slot J.C."/>
        </authorList>
    </citation>
    <scope>NUCLEOTIDE SEQUENCE [LARGE SCALE GENOMIC DNA]</scope>
    <source>
        <strain evidence="2 3">SRW20</strain>
    </source>
</reference>
<protein>
    <recommendedName>
        <fullName evidence="1">GST N-terminal domain-containing protein</fullName>
    </recommendedName>
</protein>
<dbReference type="InterPro" id="IPR004045">
    <property type="entry name" value="Glutathione_S-Trfase_N"/>
</dbReference>
<dbReference type="OrthoDB" id="202840at2759"/>
<gene>
    <name evidence="2" type="ORF">CVT26_006927</name>
</gene>